<feature type="domain" description="CFEM" evidence="6">
    <location>
        <begin position="1"/>
        <end position="125"/>
    </location>
</feature>
<dbReference type="InParanoid" id="A0A067LVU2"/>
<dbReference type="Proteomes" id="UP000027195">
    <property type="component" value="Unassembled WGS sequence"/>
</dbReference>
<evidence type="ECO:0000256" key="1">
    <source>
        <dbReference type="ARBA" id="ARBA00004613"/>
    </source>
</evidence>
<dbReference type="PROSITE" id="PS52012">
    <property type="entry name" value="CFEM"/>
    <property type="match status" value="1"/>
</dbReference>
<accession>A0A067LVU2</accession>
<keyword evidence="2" id="KW-0964">Secreted</keyword>
<feature type="signal peptide" evidence="5">
    <location>
        <begin position="1"/>
        <end position="22"/>
    </location>
</feature>
<evidence type="ECO:0000313" key="7">
    <source>
        <dbReference type="EMBL" id="KDQ07473.1"/>
    </source>
</evidence>
<dbReference type="GO" id="GO:0005576">
    <property type="term" value="C:extracellular region"/>
    <property type="evidence" value="ECO:0007669"/>
    <property type="project" value="UniProtKB-SubCell"/>
</dbReference>
<evidence type="ECO:0000256" key="5">
    <source>
        <dbReference type="SAM" id="SignalP"/>
    </source>
</evidence>
<dbReference type="HOGENOM" id="CLU_1234823_0_0_1"/>
<feature type="chain" id="PRO_5001640901" description="CFEM domain-containing protein" evidence="5">
    <location>
        <begin position="23"/>
        <end position="224"/>
    </location>
</feature>
<comment type="subcellular location">
    <subcellularLocation>
        <location evidence="1">Secreted</location>
    </subcellularLocation>
</comment>
<dbReference type="InterPro" id="IPR008427">
    <property type="entry name" value="Extracellular_membr_CFEM_dom"/>
</dbReference>
<evidence type="ECO:0000256" key="3">
    <source>
        <dbReference type="ARBA" id="ARBA00022729"/>
    </source>
</evidence>
<evidence type="ECO:0000256" key="2">
    <source>
        <dbReference type="ARBA" id="ARBA00022525"/>
    </source>
</evidence>
<name>A0A067LVU2_BOTB1</name>
<proteinExistence type="predicted"/>
<gene>
    <name evidence="7" type="ORF">BOTBODRAFT_149180</name>
</gene>
<sequence>MRSLAFFFVLFSSAMISGANQAARTNHPRGCIGARTSGSDCYATTLQPYWDTGVQTLDWHALCTNQTFVNTINQCFNDACGTGSSDASTGLTSINEKCAGANTGSTTATPTTTTTTTTQSVITTTFANGTVTTVPAGAVISASNSLTSLTASVNGSLASATSSLQSVINSAISHISQQSTSATGSLGSHTATQTSNSAHAPELSLPICALLTSVLGIALGAILV</sequence>
<evidence type="ECO:0000313" key="8">
    <source>
        <dbReference type="Proteomes" id="UP000027195"/>
    </source>
</evidence>
<evidence type="ECO:0000256" key="4">
    <source>
        <dbReference type="ARBA" id="ARBA00023157"/>
    </source>
</evidence>
<protein>
    <recommendedName>
        <fullName evidence="6">CFEM domain-containing protein</fullName>
    </recommendedName>
</protein>
<evidence type="ECO:0000259" key="6">
    <source>
        <dbReference type="PROSITE" id="PS52012"/>
    </source>
</evidence>
<keyword evidence="8" id="KW-1185">Reference proteome</keyword>
<dbReference type="AlphaFoldDB" id="A0A067LVU2"/>
<dbReference type="EMBL" id="KL198106">
    <property type="protein sequence ID" value="KDQ07473.1"/>
    <property type="molecule type" value="Genomic_DNA"/>
</dbReference>
<keyword evidence="3 5" id="KW-0732">Signal</keyword>
<reference evidence="8" key="1">
    <citation type="journal article" date="2014" name="Proc. Natl. Acad. Sci. U.S.A.">
        <title>Extensive sampling of basidiomycete genomes demonstrates inadequacy of the white-rot/brown-rot paradigm for wood decay fungi.</title>
        <authorList>
            <person name="Riley R."/>
            <person name="Salamov A.A."/>
            <person name="Brown D.W."/>
            <person name="Nagy L.G."/>
            <person name="Floudas D."/>
            <person name="Held B.W."/>
            <person name="Levasseur A."/>
            <person name="Lombard V."/>
            <person name="Morin E."/>
            <person name="Otillar R."/>
            <person name="Lindquist E.A."/>
            <person name="Sun H."/>
            <person name="LaButti K.M."/>
            <person name="Schmutz J."/>
            <person name="Jabbour D."/>
            <person name="Luo H."/>
            <person name="Baker S.E."/>
            <person name="Pisabarro A.G."/>
            <person name="Walton J.D."/>
            <person name="Blanchette R.A."/>
            <person name="Henrissat B."/>
            <person name="Martin F."/>
            <person name="Cullen D."/>
            <person name="Hibbett D.S."/>
            <person name="Grigoriev I.V."/>
        </authorList>
    </citation>
    <scope>NUCLEOTIDE SEQUENCE [LARGE SCALE GENOMIC DNA]</scope>
    <source>
        <strain evidence="8">FD-172 SS1</strain>
    </source>
</reference>
<keyword evidence="4" id="KW-1015">Disulfide bond</keyword>
<organism evidence="7 8">
    <name type="scientific">Botryobasidium botryosum (strain FD-172 SS1)</name>
    <dbReference type="NCBI Taxonomy" id="930990"/>
    <lineage>
        <taxon>Eukaryota</taxon>
        <taxon>Fungi</taxon>
        <taxon>Dikarya</taxon>
        <taxon>Basidiomycota</taxon>
        <taxon>Agaricomycotina</taxon>
        <taxon>Agaricomycetes</taxon>
        <taxon>Cantharellales</taxon>
        <taxon>Botryobasidiaceae</taxon>
        <taxon>Botryobasidium</taxon>
    </lineage>
</organism>